<feature type="region of interest" description="Disordered" evidence="1">
    <location>
        <begin position="431"/>
        <end position="464"/>
    </location>
</feature>
<evidence type="ECO:0000259" key="3">
    <source>
        <dbReference type="Pfam" id="PF01757"/>
    </source>
</evidence>
<comment type="caution">
    <text evidence="4">The sequence shown here is derived from an EMBL/GenBank/DDBJ whole genome shotgun (WGS) entry which is preliminary data.</text>
</comment>
<evidence type="ECO:0000256" key="2">
    <source>
        <dbReference type="SAM" id="Phobius"/>
    </source>
</evidence>
<dbReference type="EMBL" id="BAABEP010000021">
    <property type="protein sequence ID" value="GAA3733501.1"/>
    <property type="molecule type" value="Genomic_DNA"/>
</dbReference>
<dbReference type="RefSeq" id="WP_345647544.1">
    <property type="nucleotide sequence ID" value="NZ_BAABEP010000021.1"/>
</dbReference>
<feature type="compositionally biased region" description="Low complexity" evidence="1">
    <location>
        <begin position="38"/>
        <end position="48"/>
    </location>
</feature>
<keyword evidence="4" id="KW-0808">Transferase</keyword>
<dbReference type="InterPro" id="IPR002656">
    <property type="entry name" value="Acyl_transf_3_dom"/>
</dbReference>
<feature type="transmembrane region" description="Helical" evidence="2">
    <location>
        <begin position="113"/>
        <end position="132"/>
    </location>
</feature>
<dbReference type="PANTHER" id="PTHR23028:SF53">
    <property type="entry name" value="ACYL_TRANSF_3 DOMAIN-CONTAINING PROTEIN"/>
    <property type="match status" value="1"/>
</dbReference>
<sequence length="464" mass="49453">MEPSPGTETTAAAGTTEAAATGGRRPGRAPDTLPARWSAPAAHAPDGAAAGGSHHGMPVHPKLAASAPGGTRGFPSAVRRTSRVQGVDGLRTLAVGIVMVYHLEPGLLPGGSIGVDIFFTISGFVITRLLVAEYARTGDIAMGGFYWRRWLRLVPALLTVCALAAVLAGATSLAGFDGAWTSVLLSVTFLVNIVRAAQPGPYSDGTALLAQNWSLGVEEQFYLLWPPLLRALLRRVRPRAVLIWAGVLCFLPVVWRWLLWDPTQAHRIYNGTDTRADQLLAGALLAIAVARLRADDPRLAALRRWSGRLAWPALGALGLIVWQVPVTEDNPWTESWYTVGFLATALLSATVVAALELRPRSALSWLLSLAPVAWVGRNLSYGLYLWHYPLGRLLADLGVQRGHLVATLAASTAAATASYYLVERPLNRRGRRRGPAAAVRGPGAGRTDDAAVGRERRPATATAA</sequence>
<keyword evidence="2" id="KW-1133">Transmembrane helix</keyword>
<name>A0ABP7F8C7_9ACTN</name>
<evidence type="ECO:0000313" key="5">
    <source>
        <dbReference type="Proteomes" id="UP001499884"/>
    </source>
</evidence>
<dbReference type="GO" id="GO:0016746">
    <property type="term" value="F:acyltransferase activity"/>
    <property type="evidence" value="ECO:0007669"/>
    <property type="project" value="UniProtKB-KW"/>
</dbReference>
<dbReference type="InterPro" id="IPR050879">
    <property type="entry name" value="Acyltransferase_3"/>
</dbReference>
<proteinExistence type="predicted"/>
<keyword evidence="4" id="KW-0012">Acyltransferase</keyword>
<feature type="transmembrane region" description="Helical" evidence="2">
    <location>
        <begin position="362"/>
        <end position="384"/>
    </location>
</feature>
<feature type="transmembrane region" description="Helical" evidence="2">
    <location>
        <begin position="404"/>
        <end position="422"/>
    </location>
</feature>
<dbReference type="Pfam" id="PF01757">
    <property type="entry name" value="Acyl_transf_3"/>
    <property type="match status" value="1"/>
</dbReference>
<protein>
    <submittedName>
        <fullName evidence="4">Acyltransferase</fullName>
    </submittedName>
</protein>
<feature type="transmembrane region" description="Helical" evidence="2">
    <location>
        <begin position="278"/>
        <end position="294"/>
    </location>
</feature>
<feature type="transmembrane region" description="Helical" evidence="2">
    <location>
        <begin position="306"/>
        <end position="324"/>
    </location>
</feature>
<keyword evidence="2" id="KW-0472">Membrane</keyword>
<evidence type="ECO:0000256" key="1">
    <source>
        <dbReference type="SAM" id="MobiDB-lite"/>
    </source>
</evidence>
<organism evidence="4 5">
    <name type="scientific">Streptomyces tremellae</name>
    <dbReference type="NCBI Taxonomy" id="1124239"/>
    <lineage>
        <taxon>Bacteria</taxon>
        <taxon>Bacillati</taxon>
        <taxon>Actinomycetota</taxon>
        <taxon>Actinomycetes</taxon>
        <taxon>Kitasatosporales</taxon>
        <taxon>Streptomycetaceae</taxon>
        <taxon>Streptomyces</taxon>
    </lineage>
</organism>
<dbReference type="Proteomes" id="UP001499884">
    <property type="component" value="Unassembled WGS sequence"/>
</dbReference>
<dbReference type="PANTHER" id="PTHR23028">
    <property type="entry name" value="ACETYLTRANSFERASE"/>
    <property type="match status" value="1"/>
</dbReference>
<feature type="transmembrane region" description="Helical" evidence="2">
    <location>
        <begin position="336"/>
        <end position="355"/>
    </location>
</feature>
<accession>A0ABP7F8C7</accession>
<reference evidence="5" key="1">
    <citation type="journal article" date="2019" name="Int. J. Syst. Evol. Microbiol.">
        <title>The Global Catalogue of Microorganisms (GCM) 10K type strain sequencing project: providing services to taxonomists for standard genome sequencing and annotation.</title>
        <authorList>
            <consortium name="The Broad Institute Genomics Platform"/>
            <consortium name="The Broad Institute Genome Sequencing Center for Infectious Disease"/>
            <person name="Wu L."/>
            <person name="Ma J."/>
        </authorList>
    </citation>
    <scope>NUCLEOTIDE SEQUENCE [LARGE SCALE GENOMIC DNA]</scope>
    <source>
        <strain evidence="5">JCM 30846</strain>
    </source>
</reference>
<feature type="transmembrane region" description="Helical" evidence="2">
    <location>
        <begin position="179"/>
        <end position="197"/>
    </location>
</feature>
<feature type="transmembrane region" description="Helical" evidence="2">
    <location>
        <begin position="240"/>
        <end position="258"/>
    </location>
</feature>
<feature type="compositionally biased region" description="Low complexity" evidence="1">
    <location>
        <begin position="1"/>
        <end position="23"/>
    </location>
</feature>
<gene>
    <name evidence="4" type="ORF">GCM10023082_33600</name>
</gene>
<keyword evidence="2" id="KW-0812">Transmembrane</keyword>
<evidence type="ECO:0000313" key="4">
    <source>
        <dbReference type="EMBL" id="GAA3733501.1"/>
    </source>
</evidence>
<feature type="compositionally biased region" description="Basic and acidic residues" evidence="1">
    <location>
        <begin position="446"/>
        <end position="458"/>
    </location>
</feature>
<keyword evidence="5" id="KW-1185">Reference proteome</keyword>
<feature type="domain" description="Acyltransferase 3" evidence="3">
    <location>
        <begin position="85"/>
        <end position="417"/>
    </location>
</feature>
<feature type="transmembrane region" description="Helical" evidence="2">
    <location>
        <begin position="153"/>
        <end position="173"/>
    </location>
</feature>
<feature type="region of interest" description="Disordered" evidence="1">
    <location>
        <begin position="1"/>
        <end position="76"/>
    </location>
</feature>